<dbReference type="RefSeq" id="WP_244881772.1">
    <property type="nucleotide sequence ID" value="NZ_JALXMA010000074.1"/>
</dbReference>
<name>A0ABV3YFK5_9ACTN</name>
<sequence length="128" mass="13320">MIASLFSPAAFGLAAVTVAIAVLTFLALAPARNHIPRERRRPDQAAGPGLLNRTATALTEAIDSLLRRRGTTGAGQLERAGVRMGLQDYVFLVVVATIVAFALGLILIGPLMGVFLALLAPAGGYVLL</sequence>
<reference evidence="3" key="1">
    <citation type="submission" date="2024-07" db="EMBL/GenBank/DDBJ databases">
        <title>Pseudomonas strain that inhibits Aeromonas fish pathogens.</title>
        <authorList>
            <person name="Wildschutte H."/>
        </authorList>
    </citation>
    <scope>NUCLEOTIDE SEQUENCE [LARGE SCALE GENOMIC DNA]</scope>
    <source>
        <strain evidence="3">n60</strain>
    </source>
</reference>
<organism evidence="2 3">
    <name type="scientific">Dietzia cinnamea</name>
    <dbReference type="NCBI Taxonomy" id="321318"/>
    <lineage>
        <taxon>Bacteria</taxon>
        <taxon>Bacillati</taxon>
        <taxon>Actinomycetota</taxon>
        <taxon>Actinomycetes</taxon>
        <taxon>Mycobacteriales</taxon>
        <taxon>Dietziaceae</taxon>
        <taxon>Dietzia</taxon>
    </lineage>
</organism>
<feature type="transmembrane region" description="Helical" evidence="1">
    <location>
        <begin position="6"/>
        <end position="31"/>
    </location>
</feature>
<protein>
    <submittedName>
        <fullName evidence="2">Uncharacterized protein</fullName>
    </submittedName>
</protein>
<evidence type="ECO:0000256" key="1">
    <source>
        <dbReference type="SAM" id="Phobius"/>
    </source>
</evidence>
<comment type="caution">
    <text evidence="2">The sequence shown here is derived from an EMBL/GenBank/DDBJ whole genome shotgun (WGS) entry which is preliminary data.</text>
</comment>
<evidence type="ECO:0000313" key="2">
    <source>
        <dbReference type="EMBL" id="MEX6463745.1"/>
    </source>
</evidence>
<keyword evidence="1" id="KW-0472">Membrane</keyword>
<feature type="transmembrane region" description="Helical" evidence="1">
    <location>
        <begin position="89"/>
        <end position="120"/>
    </location>
</feature>
<evidence type="ECO:0000313" key="3">
    <source>
        <dbReference type="Proteomes" id="UP001560293"/>
    </source>
</evidence>
<keyword evidence="3" id="KW-1185">Reference proteome</keyword>
<gene>
    <name evidence="2" type="ORF">AB6N35_05130</name>
</gene>
<proteinExistence type="predicted"/>
<dbReference type="Proteomes" id="UP001560293">
    <property type="component" value="Unassembled WGS sequence"/>
</dbReference>
<dbReference type="EMBL" id="JBFTEZ010000002">
    <property type="protein sequence ID" value="MEX6463745.1"/>
    <property type="molecule type" value="Genomic_DNA"/>
</dbReference>
<keyword evidence="1" id="KW-1133">Transmembrane helix</keyword>
<keyword evidence="1" id="KW-0812">Transmembrane</keyword>
<accession>A0ABV3YFK5</accession>